<evidence type="ECO:0000313" key="2">
    <source>
        <dbReference type="Proteomes" id="UP000630445"/>
    </source>
</evidence>
<dbReference type="EMBL" id="JACBAD010001986">
    <property type="protein sequence ID" value="KAF7125328.1"/>
    <property type="molecule type" value="Genomic_DNA"/>
</dbReference>
<evidence type="ECO:0000313" key="1">
    <source>
        <dbReference type="EMBL" id="KAF7125328.1"/>
    </source>
</evidence>
<reference evidence="1" key="1">
    <citation type="submission" date="2020-06" db="EMBL/GenBank/DDBJ databases">
        <title>Draft genome sequences of strains closely related to Aspergillus parafelis and Aspergillus hiratsukae.</title>
        <authorList>
            <person name="Dos Santos R.A.C."/>
            <person name="Rivero-Menendez O."/>
            <person name="Steenwyk J.L."/>
            <person name="Mead M.E."/>
            <person name="Goldman G.H."/>
            <person name="Alastruey-Izquierdo A."/>
            <person name="Rokas A."/>
        </authorList>
    </citation>
    <scope>NUCLEOTIDE SEQUENCE</scope>
    <source>
        <strain evidence="1">CNM-CM5793</strain>
    </source>
</reference>
<organism evidence="1 2">
    <name type="scientific">Aspergillus hiratsukae</name>
    <dbReference type="NCBI Taxonomy" id="1194566"/>
    <lineage>
        <taxon>Eukaryota</taxon>
        <taxon>Fungi</taxon>
        <taxon>Dikarya</taxon>
        <taxon>Ascomycota</taxon>
        <taxon>Pezizomycotina</taxon>
        <taxon>Eurotiomycetes</taxon>
        <taxon>Eurotiomycetidae</taxon>
        <taxon>Eurotiales</taxon>
        <taxon>Aspergillaceae</taxon>
        <taxon>Aspergillus</taxon>
        <taxon>Aspergillus subgen. Fumigati</taxon>
    </lineage>
</organism>
<sequence length="75" mass="8188">MTGRVIKEIVHGAKKIPIILAEEVRDKGFRRVIDAIDPAAIQQTGDNVERAFKGPTMMTPSQKAITDKIVVTANS</sequence>
<gene>
    <name evidence="1" type="ORF">CNMCM5793_001506</name>
</gene>
<name>A0A8H6PBY1_9EURO</name>
<dbReference type="AlphaFoldDB" id="A0A8H6PBY1"/>
<comment type="caution">
    <text evidence="1">The sequence shown here is derived from an EMBL/GenBank/DDBJ whole genome shotgun (WGS) entry which is preliminary data.</text>
</comment>
<dbReference type="OrthoDB" id="3784779at2759"/>
<proteinExistence type="predicted"/>
<protein>
    <submittedName>
        <fullName evidence="1">Uncharacterized protein</fullName>
    </submittedName>
</protein>
<accession>A0A8H6PBY1</accession>
<dbReference type="Proteomes" id="UP000630445">
    <property type="component" value="Unassembled WGS sequence"/>
</dbReference>
<keyword evidence="2" id="KW-1185">Reference proteome</keyword>